<reference evidence="11 12" key="1">
    <citation type="submission" date="2018-12" db="EMBL/GenBank/DDBJ databases">
        <authorList>
            <consortium name="Pathogen Informatics"/>
        </authorList>
    </citation>
    <scope>NUCLEOTIDE SEQUENCE [LARGE SCALE GENOMIC DNA]</scope>
    <source>
        <strain evidence="11 12">NCTC12871</strain>
    </source>
</reference>
<protein>
    <submittedName>
        <fullName evidence="11">Chloride channel protein</fullName>
    </submittedName>
</protein>
<feature type="transmembrane region" description="Helical" evidence="10">
    <location>
        <begin position="383"/>
        <end position="399"/>
    </location>
</feature>
<evidence type="ECO:0000256" key="1">
    <source>
        <dbReference type="ARBA" id="ARBA00004141"/>
    </source>
</evidence>
<feature type="transmembrane region" description="Helical" evidence="10">
    <location>
        <begin position="169"/>
        <end position="192"/>
    </location>
</feature>
<keyword evidence="4 10" id="KW-1133">Transmembrane helix</keyword>
<dbReference type="RefSeq" id="WP_126600062.1">
    <property type="nucleotide sequence ID" value="NZ_LR134510.1"/>
</dbReference>
<dbReference type="Pfam" id="PF00654">
    <property type="entry name" value="Voltage_CLC"/>
    <property type="match status" value="1"/>
</dbReference>
<dbReference type="SUPFAM" id="SSF81340">
    <property type="entry name" value="Clc chloride channel"/>
    <property type="match status" value="1"/>
</dbReference>
<evidence type="ECO:0000256" key="3">
    <source>
        <dbReference type="ARBA" id="ARBA00022692"/>
    </source>
</evidence>
<feature type="transmembrane region" description="Helical" evidence="10">
    <location>
        <begin position="204"/>
        <end position="231"/>
    </location>
</feature>
<accession>A0A448TV71</accession>
<organism evidence="11 12">
    <name type="scientific">Actinobacillus delphinicola</name>
    <dbReference type="NCBI Taxonomy" id="51161"/>
    <lineage>
        <taxon>Bacteria</taxon>
        <taxon>Pseudomonadati</taxon>
        <taxon>Pseudomonadota</taxon>
        <taxon>Gammaproteobacteria</taxon>
        <taxon>Pasteurellales</taxon>
        <taxon>Pasteurellaceae</taxon>
        <taxon>Actinobacillus</taxon>
    </lineage>
</organism>
<evidence type="ECO:0000256" key="4">
    <source>
        <dbReference type="ARBA" id="ARBA00022989"/>
    </source>
</evidence>
<feature type="transmembrane region" description="Helical" evidence="10">
    <location>
        <begin position="43"/>
        <end position="65"/>
    </location>
</feature>
<dbReference type="AlphaFoldDB" id="A0A448TV71"/>
<keyword evidence="5" id="KW-0406">Ion transport</keyword>
<evidence type="ECO:0000256" key="9">
    <source>
        <dbReference type="ARBA" id="ARBA00023303"/>
    </source>
</evidence>
<comment type="subcellular location">
    <subcellularLocation>
        <location evidence="1">Membrane</location>
        <topology evidence="1">Multi-pass membrane protein</topology>
    </subcellularLocation>
</comment>
<keyword evidence="6 10" id="KW-0472">Membrane</keyword>
<dbReference type="Proteomes" id="UP000279799">
    <property type="component" value="Chromosome"/>
</dbReference>
<evidence type="ECO:0000256" key="5">
    <source>
        <dbReference type="ARBA" id="ARBA00023065"/>
    </source>
</evidence>
<evidence type="ECO:0000313" key="11">
    <source>
        <dbReference type="EMBL" id="VEJ09820.1"/>
    </source>
</evidence>
<dbReference type="KEGG" id="adp:NCTC12871_01307"/>
<feature type="transmembrane region" description="Helical" evidence="10">
    <location>
        <begin position="243"/>
        <end position="262"/>
    </location>
</feature>
<evidence type="ECO:0000256" key="7">
    <source>
        <dbReference type="ARBA" id="ARBA00023173"/>
    </source>
</evidence>
<dbReference type="GO" id="GO:0005254">
    <property type="term" value="F:chloride channel activity"/>
    <property type="evidence" value="ECO:0007669"/>
    <property type="project" value="UniProtKB-KW"/>
</dbReference>
<feature type="transmembrane region" description="Helical" evidence="10">
    <location>
        <begin position="419"/>
        <end position="437"/>
    </location>
</feature>
<evidence type="ECO:0000256" key="10">
    <source>
        <dbReference type="SAM" id="Phobius"/>
    </source>
</evidence>
<feature type="transmembrane region" description="Helical" evidence="10">
    <location>
        <begin position="353"/>
        <end position="376"/>
    </location>
</feature>
<feature type="transmembrane region" description="Helical" evidence="10">
    <location>
        <begin position="322"/>
        <end position="341"/>
    </location>
</feature>
<dbReference type="PRINTS" id="PR00762">
    <property type="entry name" value="CLCHANNEL"/>
</dbReference>
<feature type="transmembrane region" description="Helical" evidence="10">
    <location>
        <begin position="282"/>
        <end position="301"/>
    </location>
</feature>
<evidence type="ECO:0000256" key="2">
    <source>
        <dbReference type="ARBA" id="ARBA00022448"/>
    </source>
</evidence>
<dbReference type="InterPro" id="IPR014743">
    <property type="entry name" value="Cl-channel_core"/>
</dbReference>
<keyword evidence="8" id="KW-0868">Chloride</keyword>
<sequence>MIIRTELLRFFGKLTTDEQIAKQKLIVDAEKFGQAFAVDKAGFMVKGIMIGVIIGLVVSVFRLTIDYTLTGLFKLYPYLRDHPHYIPLYVVATLIGGVILVQIIKPLYTKSKEEITWFSSLWRTVAGALLALCPGISAGREGPCIQIGGFVAQGFCENIFSENEKNKMVLVHSGMAAGLGAAFSAPIAGTLFLLEAISFNFSPIILFTSMTATISSVMVTYFFFGITPCLYVPHGASLPLDQYWVLLLLGVLIGGMSRVYQWSLLTMRKGYNLAPKLKNWNIFLPLLLVIPIGLVDPHVLGGSHDLILEVASQRFLNVILNYPFYTMLGVLFLLTVVRFVFTIISCDATAPTGIFMPILVLGALFGAIYASILIKFGILQHQYYLNIVICAMAAYFGASLKTPFTGVILLIETVGDVKYIMPVLIVTWIATIINTWLKGKSVYA</sequence>
<dbReference type="OrthoDB" id="9767361at2"/>
<dbReference type="PANTHER" id="PTHR43427:SF6">
    <property type="entry name" value="CHLORIDE CHANNEL PROTEIN CLC-E"/>
    <property type="match status" value="1"/>
</dbReference>
<dbReference type="PANTHER" id="PTHR43427">
    <property type="entry name" value="CHLORIDE CHANNEL PROTEIN CLC-E"/>
    <property type="match status" value="1"/>
</dbReference>
<dbReference type="Gene3D" id="1.10.3080.10">
    <property type="entry name" value="Clc chloride channel"/>
    <property type="match status" value="1"/>
</dbReference>
<feature type="transmembrane region" description="Helical" evidence="10">
    <location>
        <begin position="85"/>
        <end position="104"/>
    </location>
</feature>
<evidence type="ECO:0000313" key="12">
    <source>
        <dbReference type="Proteomes" id="UP000279799"/>
    </source>
</evidence>
<gene>
    <name evidence="11" type="primary">eriC_2</name>
    <name evidence="11" type="ORF">NCTC12871_01307</name>
</gene>
<dbReference type="InterPro" id="IPR001807">
    <property type="entry name" value="ClC"/>
</dbReference>
<dbReference type="InterPro" id="IPR050368">
    <property type="entry name" value="ClC-type_chloride_channel"/>
</dbReference>
<keyword evidence="3 10" id="KW-0812">Transmembrane</keyword>
<name>A0A448TV71_9PAST</name>
<dbReference type="EMBL" id="LR134510">
    <property type="protein sequence ID" value="VEJ09820.1"/>
    <property type="molecule type" value="Genomic_DNA"/>
</dbReference>
<proteinExistence type="predicted"/>
<dbReference type="GO" id="GO:0034707">
    <property type="term" value="C:chloride channel complex"/>
    <property type="evidence" value="ECO:0007669"/>
    <property type="project" value="UniProtKB-KW"/>
</dbReference>
<evidence type="ECO:0000256" key="6">
    <source>
        <dbReference type="ARBA" id="ARBA00023136"/>
    </source>
</evidence>
<keyword evidence="7" id="KW-0869">Chloride channel</keyword>
<keyword evidence="12" id="KW-1185">Reference proteome</keyword>
<dbReference type="CDD" id="cd01031">
    <property type="entry name" value="EriC"/>
    <property type="match status" value="1"/>
</dbReference>
<keyword evidence="9" id="KW-0407">Ion channel</keyword>
<evidence type="ECO:0000256" key="8">
    <source>
        <dbReference type="ARBA" id="ARBA00023214"/>
    </source>
</evidence>
<keyword evidence="2" id="KW-0813">Transport</keyword>